<dbReference type="OrthoDB" id="4944700at2"/>
<reference evidence="2" key="1">
    <citation type="submission" date="2015-09" db="EMBL/GenBank/DDBJ databases">
        <title>Complete genome of Arthrobacter alpinus strain R3.8.</title>
        <authorList>
            <person name="See-Too W.S."/>
            <person name="Chan K.G."/>
        </authorList>
    </citation>
    <scope>NUCLEOTIDE SEQUENCE [LARGE SCALE GENOMIC DNA]</scope>
    <source>
        <strain evidence="2">R3.8</strain>
    </source>
</reference>
<name>A0A0M5M3D2_9MICC</name>
<evidence type="ECO:0000313" key="2">
    <source>
        <dbReference type="Proteomes" id="UP000062833"/>
    </source>
</evidence>
<dbReference type="PATRIC" id="fig|656366.3.peg.2463"/>
<dbReference type="Proteomes" id="UP000062833">
    <property type="component" value="Chromosome"/>
</dbReference>
<gene>
    <name evidence="1" type="ORF">AOC05_11430</name>
</gene>
<dbReference type="EMBL" id="CP012677">
    <property type="protein sequence ID" value="ALE92770.1"/>
    <property type="molecule type" value="Genomic_DNA"/>
</dbReference>
<evidence type="ECO:0000313" key="1">
    <source>
        <dbReference type="EMBL" id="ALE92770.1"/>
    </source>
</evidence>
<sequence length="119" mass="13265">MWEEAARTAAVEHTVLQHVWREEKAHKDREIIELATDLDDAAGIHAEVMLELQVHIDEANQGARGNAAEAAEAREQVVLDTRQHAESTVELKSLLAEARATITTLQRTQDALFACLPFQ</sequence>
<dbReference type="KEGG" id="aaq:AOC05_11430"/>
<protein>
    <submittedName>
        <fullName evidence="1">Uncharacterized protein</fullName>
    </submittedName>
</protein>
<proteinExistence type="predicted"/>
<dbReference type="AlphaFoldDB" id="A0A0M5M3D2"/>
<organism evidence="1 2">
    <name type="scientific">Arthrobacter alpinus</name>
    <dbReference type="NCBI Taxonomy" id="656366"/>
    <lineage>
        <taxon>Bacteria</taxon>
        <taxon>Bacillati</taxon>
        <taxon>Actinomycetota</taxon>
        <taxon>Actinomycetes</taxon>
        <taxon>Micrococcales</taxon>
        <taxon>Micrococcaceae</taxon>
        <taxon>Arthrobacter</taxon>
    </lineage>
</organism>
<accession>A0A0M5M3D2</accession>
<keyword evidence="2" id="KW-1185">Reference proteome</keyword>
<dbReference type="RefSeq" id="WP_062007337.1">
    <property type="nucleotide sequence ID" value="NZ_CP012677.1"/>
</dbReference>